<gene>
    <name evidence="2" type="ORF">B4U80_09565</name>
</gene>
<dbReference type="EMBL" id="NCKV01011879">
    <property type="protein sequence ID" value="RWS21517.1"/>
    <property type="molecule type" value="Genomic_DNA"/>
</dbReference>
<dbReference type="InterPro" id="IPR036691">
    <property type="entry name" value="Endo/exonu/phosph_ase_sf"/>
</dbReference>
<dbReference type="Proteomes" id="UP000288716">
    <property type="component" value="Unassembled WGS sequence"/>
</dbReference>
<organism evidence="2 3">
    <name type="scientific">Leptotrombidium deliense</name>
    <dbReference type="NCBI Taxonomy" id="299467"/>
    <lineage>
        <taxon>Eukaryota</taxon>
        <taxon>Metazoa</taxon>
        <taxon>Ecdysozoa</taxon>
        <taxon>Arthropoda</taxon>
        <taxon>Chelicerata</taxon>
        <taxon>Arachnida</taxon>
        <taxon>Acari</taxon>
        <taxon>Acariformes</taxon>
        <taxon>Trombidiformes</taxon>
        <taxon>Prostigmata</taxon>
        <taxon>Anystina</taxon>
        <taxon>Parasitengona</taxon>
        <taxon>Trombiculoidea</taxon>
        <taxon>Trombiculidae</taxon>
        <taxon>Leptotrombidium</taxon>
    </lineage>
</organism>
<dbReference type="VEuPathDB" id="VectorBase:LDEU010523"/>
<reference evidence="2 3" key="1">
    <citation type="journal article" date="2018" name="Gigascience">
        <title>Genomes of trombidid mites reveal novel predicted allergens and laterally-transferred genes associated with secondary metabolism.</title>
        <authorList>
            <person name="Dong X."/>
            <person name="Chaisiri K."/>
            <person name="Xia D."/>
            <person name="Armstrong S.D."/>
            <person name="Fang Y."/>
            <person name="Donnelly M.J."/>
            <person name="Kadowaki T."/>
            <person name="McGarry J.W."/>
            <person name="Darby A.C."/>
            <person name="Makepeace B.L."/>
        </authorList>
    </citation>
    <scope>NUCLEOTIDE SEQUENCE [LARGE SCALE GENOMIC DNA]</scope>
    <source>
        <strain evidence="2">UoL-UT</strain>
    </source>
</reference>
<keyword evidence="2" id="KW-0548">Nucleotidyltransferase</keyword>
<keyword evidence="2" id="KW-0808">Transferase</keyword>
<dbReference type="AlphaFoldDB" id="A0A443S1U3"/>
<dbReference type="InterPro" id="IPR005135">
    <property type="entry name" value="Endo/exonuclease/phosphatase"/>
</dbReference>
<keyword evidence="2" id="KW-0695">RNA-directed DNA polymerase</keyword>
<dbReference type="STRING" id="299467.A0A443S1U3"/>
<protein>
    <submittedName>
        <fullName evidence="2">Rna-directed dna polymerase from mobile element jockey-like protein</fullName>
    </submittedName>
</protein>
<name>A0A443S1U3_9ACAR</name>
<dbReference type="GO" id="GO:0003964">
    <property type="term" value="F:RNA-directed DNA polymerase activity"/>
    <property type="evidence" value="ECO:0007669"/>
    <property type="project" value="UniProtKB-KW"/>
</dbReference>
<accession>A0A443S1U3</accession>
<comment type="caution">
    <text evidence="2">The sequence shown here is derived from an EMBL/GenBank/DDBJ whole genome shotgun (WGS) entry which is preliminary data.</text>
</comment>
<dbReference type="PANTHER" id="PTHR47510:SF3">
    <property type="entry name" value="ENDO_EXONUCLEASE_PHOSPHATASE DOMAIN-CONTAINING PROTEIN"/>
    <property type="match status" value="1"/>
</dbReference>
<sequence>MRLHLTRAKGLLILHYNVQSLLNKIDEVANLLHDYDIDVLCITESWLKDDILDAEVSITGYTHYRCDRLRCGGGGVIVYVRASLATACVQHFVVSSLEYISLCVQFPRSAPFYISAIYNPPQARNFVEDFESYLMHFEQKEHVVLGDFNINITQQANSKHFASALRVFGYKQFIKSPTRVTPTSSSTIDLIMSNNPNNVIDTGVIDMGLSDHSGIYLVRKQRRSRKTNKTTIDVSIIDFTRREEILQGLSLLDFSDLYSSANSNSNSFATLLTLRLNSFFQQFTKRITRRVRDIAKPFFFTDEINQLVLQKRAAYQTFLKYRNQNADTSALYENFKRIRNKLTTIIRSEKKKATLRILEENKSKPKKLWDILLDKFGRKAKKRLIDFDLTTLNDHFCKHGKGDSSLELGTEPSQAPSEGFIFTSVSDDDVLRSFKTLKNSKSVGADNISLTMAKMALPFVIPHLTALYNLILKTGVYPQIWKIAKVTAVEKKAKPTSPADFRPISVLCLFSK</sequence>
<dbReference type="OrthoDB" id="6494786at2759"/>
<proteinExistence type="predicted"/>
<dbReference type="Gene3D" id="3.60.10.10">
    <property type="entry name" value="Endonuclease/exonuclease/phosphatase"/>
    <property type="match status" value="1"/>
</dbReference>
<dbReference type="Pfam" id="PF03372">
    <property type="entry name" value="Exo_endo_phos"/>
    <property type="match status" value="1"/>
</dbReference>
<dbReference type="PANTHER" id="PTHR47510">
    <property type="entry name" value="REVERSE TRANSCRIPTASE DOMAIN-CONTAINING PROTEIN"/>
    <property type="match status" value="1"/>
</dbReference>
<keyword evidence="3" id="KW-1185">Reference proteome</keyword>
<evidence type="ECO:0000313" key="3">
    <source>
        <dbReference type="Proteomes" id="UP000288716"/>
    </source>
</evidence>
<feature type="domain" description="Endonuclease/exonuclease/phosphatase" evidence="1">
    <location>
        <begin position="15"/>
        <end position="212"/>
    </location>
</feature>
<dbReference type="SUPFAM" id="SSF56219">
    <property type="entry name" value="DNase I-like"/>
    <property type="match status" value="1"/>
</dbReference>
<evidence type="ECO:0000313" key="2">
    <source>
        <dbReference type="EMBL" id="RWS21517.1"/>
    </source>
</evidence>
<evidence type="ECO:0000259" key="1">
    <source>
        <dbReference type="Pfam" id="PF03372"/>
    </source>
</evidence>
<feature type="non-terminal residue" evidence="2">
    <location>
        <position position="512"/>
    </location>
</feature>